<proteinExistence type="predicted"/>
<organism evidence="3 4">
    <name type="scientific">Metabacillus herbersteinensis</name>
    <dbReference type="NCBI Taxonomy" id="283816"/>
    <lineage>
        <taxon>Bacteria</taxon>
        <taxon>Bacillati</taxon>
        <taxon>Bacillota</taxon>
        <taxon>Bacilli</taxon>
        <taxon>Bacillales</taxon>
        <taxon>Bacillaceae</taxon>
        <taxon>Metabacillus</taxon>
    </lineage>
</organism>
<dbReference type="PANTHER" id="PTHR33745">
    <property type="entry name" value="RSBT ANTAGONIST PROTEIN RSBS-RELATED"/>
    <property type="match status" value="1"/>
</dbReference>
<dbReference type="InterPro" id="IPR036513">
    <property type="entry name" value="STAS_dom_sf"/>
</dbReference>
<sequence length="62" mass="6883">MVDTMVAQELFQVVRALQLIGVRSTFTGLRPDIAQTVVSLGIDFKEIRMLGSLKQALMEIGF</sequence>
<evidence type="ECO:0000313" key="4">
    <source>
        <dbReference type="Proteomes" id="UP001589854"/>
    </source>
</evidence>
<dbReference type="PANTHER" id="PTHR33745:SF3">
    <property type="entry name" value="RSBT CO-ANTAGONIST PROTEIN RSBRC"/>
    <property type="match status" value="1"/>
</dbReference>
<reference evidence="3 4" key="1">
    <citation type="submission" date="2024-09" db="EMBL/GenBank/DDBJ databases">
        <authorList>
            <person name="Sun Q."/>
            <person name="Mori K."/>
        </authorList>
    </citation>
    <scope>NUCLEOTIDE SEQUENCE [LARGE SCALE GENOMIC DNA]</scope>
    <source>
        <strain evidence="3 4">CCM 7228</strain>
    </source>
</reference>
<accession>A0ABV6GH51</accession>
<comment type="caution">
    <text evidence="3">The sequence shown here is derived from an EMBL/GenBank/DDBJ whole genome shotgun (WGS) entry which is preliminary data.</text>
</comment>
<feature type="domain" description="STAS" evidence="2">
    <location>
        <begin position="1"/>
        <end position="60"/>
    </location>
</feature>
<evidence type="ECO:0000313" key="3">
    <source>
        <dbReference type="EMBL" id="MFC0273008.1"/>
    </source>
</evidence>
<keyword evidence="1" id="KW-0597">Phosphoprotein</keyword>
<keyword evidence="4" id="KW-1185">Reference proteome</keyword>
<dbReference type="RefSeq" id="WP_378935972.1">
    <property type="nucleotide sequence ID" value="NZ_JBHLVO010000015.1"/>
</dbReference>
<dbReference type="InterPro" id="IPR051932">
    <property type="entry name" value="Bact_StressResp_Reg"/>
</dbReference>
<name>A0ABV6GH51_9BACI</name>
<dbReference type="EMBL" id="JBHLVO010000015">
    <property type="protein sequence ID" value="MFC0273008.1"/>
    <property type="molecule type" value="Genomic_DNA"/>
</dbReference>
<gene>
    <name evidence="3" type="ORF">ACFFIX_16400</name>
</gene>
<dbReference type="Proteomes" id="UP001589854">
    <property type="component" value="Unassembled WGS sequence"/>
</dbReference>
<protein>
    <recommendedName>
        <fullName evidence="2">STAS domain-containing protein</fullName>
    </recommendedName>
</protein>
<evidence type="ECO:0000256" key="1">
    <source>
        <dbReference type="ARBA" id="ARBA00022553"/>
    </source>
</evidence>
<dbReference type="InterPro" id="IPR002645">
    <property type="entry name" value="STAS_dom"/>
</dbReference>
<evidence type="ECO:0000259" key="2">
    <source>
        <dbReference type="PROSITE" id="PS50801"/>
    </source>
</evidence>
<dbReference type="PROSITE" id="PS50801">
    <property type="entry name" value="STAS"/>
    <property type="match status" value="1"/>
</dbReference>
<dbReference type="Gene3D" id="3.30.750.24">
    <property type="entry name" value="STAS domain"/>
    <property type="match status" value="1"/>
</dbReference>
<dbReference type="SUPFAM" id="SSF52091">
    <property type="entry name" value="SpoIIaa-like"/>
    <property type="match status" value="1"/>
</dbReference>